<dbReference type="InterPro" id="IPR008880">
    <property type="entry name" value="Trigger_fac_C"/>
</dbReference>
<dbReference type="Gene3D" id="3.10.50.40">
    <property type="match status" value="1"/>
</dbReference>
<keyword evidence="8 11" id="KW-0413">Isomerase</keyword>
<evidence type="ECO:0000256" key="1">
    <source>
        <dbReference type="ARBA" id="ARBA00000971"/>
    </source>
</evidence>
<reference evidence="16 18" key="2">
    <citation type="submission" date="2020-08" db="EMBL/GenBank/DDBJ databases">
        <title>Genomic Encyclopedia of Type Strains, Phase IV (KMG-IV): sequencing the most valuable type-strain genomes for metagenomic binning, comparative biology and taxonomic classification.</title>
        <authorList>
            <person name="Goeker M."/>
        </authorList>
    </citation>
    <scope>NUCLEOTIDE SEQUENCE [LARGE SCALE GENOMIC DNA]</scope>
    <source>
        <strain evidence="16 18">DSM 107085</strain>
    </source>
</reference>
<keyword evidence="5 11" id="KW-0132">Cell division</keyword>
<dbReference type="GO" id="GO:0005737">
    <property type="term" value="C:cytoplasm"/>
    <property type="evidence" value="ECO:0007669"/>
    <property type="project" value="UniProtKB-SubCell"/>
</dbReference>
<proteinExistence type="inferred from homology"/>
<dbReference type="SUPFAM" id="SSF109998">
    <property type="entry name" value="Triger factor/SurA peptide-binding domain-like"/>
    <property type="match status" value="1"/>
</dbReference>
<dbReference type="InterPro" id="IPR036611">
    <property type="entry name" value="Trigger_fac_ribosome-bd_sf"/>
</dbReference>
<comment type="function">
    <text evidence="11">Involved in protein export. Acts as a chaperone by maintaining the newly synthesized protein in an open conformation. Functions as a peptidyl-prolyl cis-trans isomerase.</text>
</comment>
<evidence type="ECO:0000256" key="8">
    <source>
        <dbReference type="ARBA" id="ARBA00023235"/>
    </source>
</evidence>
<sequence>MQVSVENVGKLERKLTVKIPADRLENKVSERIAEMGRTVRLKGFRPGKVPTNVIKQRFGAQVRGEVLSDLIGSSLGEAFEQEKLRPVAQPSVDTTGEPEDGQISYTATFEVMPELPEVDVSGMELEQPKAEVADSDVDSMIETLRLQRRSFDAVERASEAGDFVMFDYDAQTDDYRFPEEGQERAGSVIGGGTLFEALDEALTGHAAGESFTQDIAFPEDFGNAQLAGKTAKVNFSIAKVQAPNLPEVDDAFAKAFGIADGTVETLRKEVRANLDRELKAALAGRLKNQVAEKLAEMHADMDVPKVMVDGEAHGMVRSQLPQGQEPTAEMLAAAEPMARKRVIAALLLGEIARRQEIKVDHKRVAETLSAIASTYEEPERVVELYSGDPQLMQGLHNRVLEDQVAAWVAEHAKTTEKELSFDEVMKPQRG</sequence>
<dbReference type="OrthoDB" id="9767721at2"/>
<dbReference type="InterPro" id="IPR027304">
    <property type="entry name" value="Trigger_fact/SurA_dom_sf"/>
</dbReference>
<dbReference type="Gene3D" id="1.10.3120.10">
    <property type="entry name" value="Trigger factor, C-terminal domain"/>
    <property type="match status" value="1"/>
</dbReference>
<keyword evidence="9 11" id="KW-0131">Cell cycle</keyword>
<evidence type="ECO:0000256" key="10">
    <source>
        <dbReference type="ARBA" id="ARBA00029986"/>
    </source>
</evidence>
<dbReference type="RefSeq" id="WP_043101430.1">
    <property type="nucleotide sequence ID" value="NZ_JACHET010000001.1"/>
</dbReference>
<dbReference type="PANTHER" id="PTHR30560">
    <property type="entry name" value="TRIGGER FACTOR CHAPERONE AND PEPTIDYL-PROLYL CIS/TRANS ISOMERASE"/>
    <property type="match status" value="1"/>
</dbReference>
<dbReference type="NCBIfam" id="TIGR00115">
    <property type="entry name" value="tig"/>
    <property type="match status" value="1"/>
</dbReference>
<evidence type="ECO:0000256" key="2">
    <source>
        <dbReference type="ARBA" id="ARBA00005464"/>
    </source>
</evidence>
<accession>A0A099CVA1</accession>
<dbReference type="GO" id="GO:0003755">
    <property type="term" value="F:peptidyl-prolyl cis-trans isomerase activity"/>
    <property type="evidence" value="ECO:0007669"/>
    <property type="project" value="UniProtKB-UniRule"/>
</dbReference>
<name>A0A099CVA1_9GAMM</name>
<evidence type="ECO:0000259" key="12">
    <source>
        <dbReference type="Pfam" id="PF00254"/>
    </source>
</evidence>
<keyword evidence="6 11" id="KW-0697">Rotamase</keyword>
<keyword evidence="17" id="KW-1185">Reference proteome</keyword>
<dbReference type="GO" id="GO:0051301">
    <property type="term" value="P:cell division"/>
    <property type="evidence" value="ECO:0007669"/>
    <property type="project" value="UniProtKB-KW"/>
</dbReference>
<dbReference type="Proteomes" id="UP000560000">
    <property type="component" value="Unassembled WGS sequence"/>
</dbReference>
<evidence type="ECO:0000256" key="6">
    <source>
        <dbReference type="ARBA" id="ARBA00023110"/>
    </source>
</evidence>
<dbReference type="GO" id="GO:0043335">
    <property type="term" value="P:protein unfolding"/>
    <property type="evidence" value="ECO:0007669"/>
    <property type="project" value="TreeGrafter"/>
</dbReference>
<evidence type="ECO:0000256" key="9">
    <source>
        <dbReference type="ARBA" id="ARBA00023306"/>
    </source>
</evidence>
<evidence type="ECO:0000313" key="18">
    <source>
        <dbReference type="Proteomes" id="UP000560000"/>
    </source>
</evidence>
<dbReference type="EC" id="5.2.1.8" evidence="3 11"/>
<reference evidence="15 17" key="1">
    <citation type="submission" date="2014-09" db="EMBL/GenBank/DDBJ databases">
        <title>Xanthomonadaceae 3.5X direct submission.</title>
        <authorList>
            <person name="Fang T."/>
            <person name="Wang H."/>
        </authorList>
    </citation>
    <scope>NUCLEOTIDE SEQUENCE [LARGE SCALE GENOMIC DNA]</scope>
    <source>
        <strain evidence="15 17">3.5X</strain>
    </source>
</reference>
<feature type="domain" description="PPIase FKBP-type" evidence="12">
    <location>
        <begin position="156"/>
        <end position="234"/>
    </location>
</feature>
<dbReference type="InterPro" id="IPR046357">
    <property type="entry name" value="PPIase_dom_sf"/>
</dbReference>
<dbReference type="PIRSF" id="PIRSF003095">
    <property type="entry name" value="Trigger_factor"/>
    <property type="match status" value="1"/>
</dbReference>
<comment type="similarity">
    <text evidence="2 11">Belongs to the FKBP-type PPIase family. Tig subfamily.</text>
</comment>
<dbReference type="SUPFAM" id="SSF102735">
    <property type="entry name" value="Trigger factor ribosome-binding domain"/>
    <property type="match status" value="1"/>
</dbReference>
<evidence type="ECO:0000256" key="5">
    <source>
        <dbReference type="ARBA" id="ARBA00022618"/>
    </source>
</evidence>
<evidence type="ECO:0000256" key="4">
    <source>
        <dbReference type="ARBA" id="ARBA00016902"/>
    </source>
</evidence>
<evidence type="ECO:0000256" key="7">
    <source>
        <dbReference type="ARBA" id="ARBA00023186"/>
    </source>
</evidence>
<gene>
    <name evidence="11" type="primary">tig</name>
    <name evidence="16" type="ORF">HNQ86_000253</name>
    <name evidence="15" type="ORF">LF63_0109850</name>
</gene>
<dbReference type="GO" id="GO:0051083">
    <property type="term" value="P:'de novo' cotranslational protein folding"/>
    <property type="evidence" value="ECO:0007669"/>
    <property type="project" value="TreeGrafter"/>
</dbReference>
<dbReference type="InterPro" id="IPR037041">
    <property type="entry name" value="Trigger_fac_C_sf"/>
</dbReference>
<evidence type="ECO:0000259" key="13">
    <source>
        <dbReference type="Pfam" id="PF05697"/>
    </source>
</evidence>
<dbReference type="InterPro" id="IPR008881">
    <property type="entry name" value="Trigger_fac_ribosome-bd_bac"/>
</dbReference>
<comment type="catalytic activity">
    <reaction evidence="1 11">
        <text>[protein]-peptidylproline (omega=180) = [protein]-peptidylproline (omega=0)</text>
        <dbReference type="Rhea" id="RHEA:16237"/>
        <dbReference type="Rhea" id="RHEA-COMP:10747"/>
        <dbReference type="Rhea" id="RHEA-COMP:10748"/>
        <dbReference type="ChEBI" id="CHEBI:83833"/>
        <dbReference type="ChEBI" id="CHEBI:83834"/>
        <dbReference type="EC" id="5.2.1.8"/>
    </reaction>
</comment>
<evidence type="ECO:0000256" key="3">
    <source>
        <dbReference type="ARBA" id="ARBA00013194"/>
    </source>
</evidence>
<dbReference type="EMBL" id="JROI01000011">
    <property type="protein sequence ID" value="KGI77601.1"/>
    <property type="molecule type" value="Genomic_DNA"/>
</dbReference>
<dbReference type="HAMAP" id="MF_00303">
    <property type="entry name" value="Trigger_factor_Tig"/>
    <property type="match status" value="1"/>
</dbReference>
<feature type="domain" description="Trigger factor ribosome-binding bacterial" evidence="13">
    <location>
        <begin position="1"/>
        <end position="144"/>
    </location>
</feature>
<dbReference type="GO" id="GO:0015031">
    <property type="term" value="P:protein transport"/>
    <property type="evidence" value="ECO:0007669"/>
    <property type="project" value="UniProtKB-UniRule"/>
</dbReference>
<dbReference type="SUPFAM" id="SSF54534">
    <property type="entry name" value="FKBP-like"/>
    <property type="match status" value="1"/>
</dbReference>
<comment type="subcellular location">
    <subcellularLocation>
        <location evidence="11">Cytoplasm</location>
    </subcellularLocation>
    <text evidence="11">About half TF is bound to the ribosome near the polypeptide exit tunnel while the other half is free in the cytoplasm.</text>
</comment>
<dbReference type="Proteomes" id="UP000029708">
    <property type="component" value="Unassembled WGS sequence"/>
</dbReference>
<dbReference type="PANTHER" id="PTHR30560:SF3">
    <property type="entry name" value="TRIGGER FACTOR-LIKE PROTEIN TIG, CHLOROPLASTIC"/>
    <property type="match status" value="1"/>
</dbReference>
<dbReference type="AlphaFoldDB" id="A0A099CVA1"/>
<dbReference type="Pfam" id="PF00254">
    <property type="entry name" value="FKBP_C"/>
    <property type="match status" value="1"/>
</dbReference>
<protein>
    <recommendedName>
        <fullName evidence="4 11">Trigger factor</fullName>
        <shortName evidence="11">TF</shortName>
        <ecNumber evidence="3 11">5.2.1.8</ecNumber>
    </recommendedName>
    <alternativeName>
        <fullName evidence="10 11">PPIase</fullName>
    </alternativeName>
</protein>
<dbReference type="Pfam" id="PF05698">
    <property type="entry name" value="Trigger_C"/>
    <property type="match status" value="1"/>
</dbReference>
<evidence type="ECO:0000256" key="11">
    <source>
        <dbReference type="HAMAP-Rule" id="MF_00303"/>
    </source>
</evidence>
<comment type="caution">
    <text evidence="15">The sequence shown here is derived from an EMBL/GenBank/DDBJ whole genome shotgun (WGS) entry which is preliminary data.</text>
</comment>
<organism evidence="15 17">
    <name type="scientific">Oleiagrimonas soli</name>
    <dbReference type="NCBI Taxonomy" id="1543381"/>
    <lineage>
        <taxon>Bacteria</taxon>
        <taxon>Pseudomonadati</taxon>
        <taxon>Pseudomonadota</taxon>
        <taxon>Gammaproteobacteria</taxon>
        <taxon>Lysobacterales</taxon>
        <taxon>Rhodanobacteraceae</taxon>
        <taxon>Oleiagrimonas</taxon>
    </lineage>
</organism>
<dbReference type="InterPro" id="IPR005215">
    <property type="entry name" value="Trig_fac"/>
</dbReference>
<dbReference type="GO" id="GO:0044183">
    <property type="term" value="F:protein folding chaperone"/>
    <property type="evidence" value="ECO:0007669"/>
    <property type="project" value="TreeGrafter"/>
</dbReference>
<evidence type="ECO:0000313" key="17">
    <source>
        <dbReference type="Proteomes" id="UP000029708"/>
    </source>
</evidence>
<dbReference type="InterPro" id="IPR001179">
    <property type="entry name" value="PPIase_FKBP_dom"/>
</dbReference>
<evidence type="ECO:0000259" key="14">
    <source>
        <dbReference type="Pfam" id="PF05698"/>
    </source>
</evidence>
<dbReference type="EMBL" id="JACHET010000001">
    <property type="protein sequence ID" value="MBB6182908.1"/>
    <property type="molecule type" value="Genomic_DNA"/>
</dbReference>
<dbReference type="Pfam" id="PF05697">
    <property type="entry name" value="Trigger_N"/>
    <property type="match status" value="1"/>
</dbReference>
<evidence type="ECO:0000313" key="15">
    <source>
        <dbReference type="EMBL" id="KGI77601.1"/>
    </source>
</evidence>
<keyword evidence="7 11" id="KW-0143">Chaperone</keyword>
<evidence type="ECO:0000313" key="16">
    <source>
        <dbReference type="EMBL" id="MBB6182908.1"/>
    </source>
</evidence>
<dbReference type="STRING" id="1543381.LF63_0109850"/>
<dbReference type="GO" id="GO:0043022">
    <property type="term" value="F:ribosome binding"/>
    <property type="evidence" value="ECO:0007669"/>
    <property type="project" value="TreeGrafter"/>
</dbReference>
<dbReference type="Gene3D" id="3.30.70.1050">
    <property type="entry name" value="Trigger factor ribosome-binding domain"/>
    <property type="match status" value="1"/>
</dbReference>
<feature type="domain" description="Trigger factor C-terminal" evidence="14">
    <location>
        <begin position="262"/>
        <end position="409"/>
    </location>
</feature>
<comment type="domain">
    <text evidence="11">Consists of 3 domains; the N-terminus binds the ribosome, the middle domain has PPIase activity, while the C-terminus has intrinsic chaperone activity on its own.</text>
</comment>
<dbReference type="HOGENOM" id="CLU_033058_2_0_6"/>
<keyword evidence="11" id="KW-0963">Cytoplasm</keyword>